<dbReference type="AlphaFoldDB" id="A0A2P6QQ06"/>
<evidence type="ECO:0000313" key="1">
    <source>
        <dbReference type="EMBL" id="PRQ36262.1"/>
    </source>
</evidence>
<gene>
    <name evidence="1" type="ORF">RchiOBHm_Chr4g0389491</name>
</gene>
<name>A0A2P6QQ06_ROSCH</name>
<evidence type="ECO:0000313" key="2">
    <source>
        <dbReference type="Proteomes" id="UP000238479"/>
    </source>
</evidence>
<keyword evidence="2" id="KW-1185">Reference proteome</keyword>
<organism evidence="1 2">
    <name type="scientific">Rosa chinensis</name>
    <name type="common">China rose</name>
    <dbReference type="NCBI Taxonomy" id="74649"/>
    <lineage>
        <taxon>Eukaryota</taxon>
        <taxon>Viridiplantae</taxon>
        <taxon>Streptophyta</taxon>
        <taxon>Embryophyta</taxon>
        <taxon>Tracheophyta</taxon>
        <taxon>Spermatophyta</taxon>
        <taxon>Magnoliopsida</taxon>
        <taxon>eudicotyledons</taxon>
        <taxon>Gunneridae</taxon>
        <taxon>Pentapetalae</taxon>
        <taxon>rosids</taxon>
        <taxon>fabids</taxon>
        <taxon>Rosales</taxon>
        <taxon>Rosaceae</taxon>
        <taxon>Rosoideae</taxon>
        <taxon>Rosoideae incertae sedis</taxon>
        <taxon>Rosa</taxon>
    </lineage>
</organism>
<accession>A0A2P6QQ06</accession>
<sequence>MINIRPTMHHIHHFFFISRVKSLVLLPSAGVPSGRNNKISIRVKYLKWL</sequence>
<dbReference type="Gramene" id="PRQ36262">
    <property type="protein sequence ID" value="PRQ36262"/>
    <property type="gene ID" value="RchiOBHm_Chr4g0389491"/>
</dbReference>
<proteinExistence type="predicted"/>
<dbReference type="EMBL" id="PDCK01000042">
    <property type="protein sequence ID" value="PRQ36262.1"/>
    <property type="molecule type" value="Genomic_DNA"/>
</dbReference>
<protein>
    <submittedName>
        <fullName evidence="1">Uncharacterized protein</fullName>
    </submittedName>
</protein>
<dbReference type="Proteomes" id="UP000238479">
    <property type="component" value="Chromosome 4"/>
</dbReference>
<reference evidence="1 2" key="1">
    <citation type="journal article" date="2018" name="Nat. Genet.">
        <title>The Rosa genome provides new insights in the design of modern roses.</title>
        <authorList>
            <person name="Bendahmane M."/>
        </authorList>
    </citation>
    <scope>NUCLEOTIDE SEQUENCE [LARGE SCALE GENOMIC DNA]</scope>
    <source>
        <strain evidence="2">cv. Old Blush</strain>
    </source>
</reference>
<comment type="caution">
    <text evidence="1">The sequence shown here is derived from an EMBL/GenBank/DDBJ whole genome shotgun (WGS) entry which is preliminary data.</text>
</comment>